<sequence>MPDLPPDQSFPRLDSHPAEHELQHALHLFRQGNQGIPLSLTYARDTAGFPWSAQSLCAELNLALDKNHLRLQSGQAEDGATGPSYPASLVTLNIPMTWDLLPDAELHKSRHDFNTGLRVRISPTLVEGRPVPHGVLRVVGLHLKIPERLSTHPMLHGRFFTLLQRAQAFKLPVLVMGINDATDFHWMRSFPNLTFQGDLLSTRIGADSLELLLTMGGDRWRDFKVGGRAR</sequence>
<protein>
    <submittedName>
        <fullName evidence="1">Uncharacterized protein</fullName>
    </submittedName>
</protein>
<evidence type="ECO:0000313" key="1">
    <source>
        <dbReference type="EMBL" id="ADP14388.1"/>
    </source>
</evidence>
<name>E3HJR3_ACHXA</name>
<dbReference type="HOGENOM" id="CLU_1202683_0_0_4"/>
<dbReference type="EMBL" id="CP002287">
    <property type="protein sequence ID" value="ADP14388.1"/>
    <property type="molecule type" value="Genomic_DNA"/>
</dbReference>
<accession>E3HJR3</accession>
<dbReference type="AlphaFoldDB" id="E3HJR3"/>
<dbReference type="KEGG" id="axy:AXYL_01042"/>
<dbReference type="STRING" id="762376.AXYL_01042"/>
<dbReference type="Proteomes" id="UP000006876">
    <property type="component" value="Chromosome"/>
</dbReference>
<evidence type="ECO:0000313" key="2">
    <source>
        <dbReference type="Proteomes" id="UP000006876"/>
    </source>
</evidence>
<reference evidence="1 2" key="1">
    <citation type="journal article" date="2011" name="J. Bacteriol.">
        <title>Complete genome sequence of the haloaromatic acid-degrading bacterium Achromobacter xylosoxidans A8.</title>
        <authorList>
            <person name="Strnad H."/>
            <person name="Ridl J."/>
            <person name="Paces J."/>
            <person name="Kolar M."/>
            <person name="Vlcek C."/>
            <person name="Paces V."/>
        </authorList>
    </citation>
    <scope>NUCLEOTIDE SEQUENCE [LARGE SCALE GENOMIC DNA]</scope>
    <source>
        <strain evidence="1 2">A8</strain>
    </source>
</reference>
<organism evidence="1 2">
    <name type="scientific">Achromobacter xylosoxidans (strain A8)</name>
    <dbReference type="NCBI Taxonomy" id="762376"/>
    <lineage>
        <taxon>Bacteria</taxon>
        <taxon>Pseudomonadati</taxon>
        <taxon>Pseudomonadota</taxon>
        <taxon>Betaproteobacteria</taxon>
        <taxon>Burkholderiales</taxon>
        <taxon>Alcaligenaceae</taxon>
        <taxon>Achromobacter</taxon>
    </lineage>
</organism>
<proteinExistence type="predicted"/>
<dbReference type="PATRIC" id="fig|762376.5.peg.1043"/>
<gene>
    <name evidence="1" type="ordered locus">AXYL_01042</name>
</gene>